<sequence length="240" mass="26668">MAENHHLPPLPPTPSPPQTKTQAPPIIYQHHLPSEKPIMAKGTPSHYTKYSSPKRSICTFITIFLLLAGITLLVLWLVYRPHKPRFTVVSAAMYSLNTTTPPLMSTTMQFTILIRNPNKRTSIYYDRFSAFVSYRNQAITSKVMLPPLYLEKHSTVSLSPVIGGTPVPVTVEVSNGLVVDEAYGVVGLKLVFLGRLRWKVGAIKTSHYGLYVKCDMLIGLKRGFVGQVPLLNAPPCKVDV</sequence>
<dbReference type="EMBL" id="WOCE01000015">
    <property type="protein sequence ID" value="KAE9598062.1"/>
    <property type="molecule type" value="Genomic_DNA"/>
</dbReference>
<keyword evidence="4 6" id="KW-0472">Membrane</keyword>
<feature type="compositionally biased region" description="Pro residues" evidence="5">
    <location>
        <begin position="8"/>
        <end position="17"/>
    </location>
</feature>
<comment type="caution">
    <text evidence="8">The sequence shown here is derived from an EMBL/GenBank/DDBJ whole genome shotgun (WGS) entry which is preliminary data.</text>
</comment>
<name>A0A6A4P842_LUPAL</name>
<feature type="transmembrane region" description="Helical" evidence="6">
    <location>
        <begin position="57"/>
        <end position="79"/>
    </location>
</feature>
<dbReference type="Pfam" id="PF03168">
    <property type="entry name" value="LEA_2"/>
    <property type="match status" value="1"/>
</dbReference>
<accession>A0A6A4P842</accession>
<comment type="subcellular location">
    <subcellularLocation>
        <location evidence="1">Membrane</location>
        <topology evidence="1">Single-pass membrane protein</topology>
    </subcellularLocation>
</comment>
<keyword evidence="3 6" id="KW-1133">Transmembrane helix</keyword>
<dbReference type="Proteomes" id="UP000447434">
    <property type="component" value="Chromosome 15"/>
</dbReference>
<dbReference type="PANTHER" id="PTHR31415">
    <property type="entry name" value="OS05G0367900 PROTEIN"/>
    <property type="match status" value="1"/>
</dbReference>
<dbReference type="AlphaFoldDB" id="A0A6A4P842"/>
<feature type="region of interest" description="Disordered" evidence="5">
    <location>
        <begin position="1"/>
        <end position="23"/>
    </location>
</feature>
<evidence type="ECO:0000313" key="8">
    <source>
        <dbReference type="EMBL" id="KAE9598062.1"/>
    </source>
</evidence>
<proteinExistence type="predicted"/>
<keyword evidence="9" id="KW-1185">Reference proteome</keyword>
<dbReference type="GO" id="GO:0005886">
    <property type="term" value="C:plasma membrane"/>
    <property type="evidence" value="ECO:0007669"/>
    <property type="project" value="TreeGrafter"/>
</dbReference>
<evidence type="ECO:0000259" key="7">
    <source>
        <dbReference type="Pfam" id="PF03168"/>
    </source>
</evidence>
<evidence type="ECO:0000313" key="9">
    <source>
        <dbReference type="Proteomes" id="UP000447434"/>
    </source>
</evidence>
<dbReference type="OrthoDB" id="746161at2759"/>
<evidence type="ECO:0000256" key="2">
    <source>
        <dbReference type="ARBA" id="ARBA00022692"/>
    </source>
</evidence>
<evidence type="ECO:0000256" key="1">
    <source>
        <dbReference type="ARBA" id="ARBA00004167"/>
    </source>
</evidence>
<dbReference type="PANTHER" id="PTHR31415:SF9">
    <property type="entry name" value="OS05G0367900 PROTEIN"/>
    <property type="match status" value="1"/>
</dbReference>
<reference evidence="9" key="1">
    <citation type="journal article" date="2020" name="Nat. Commun.">
        <title>Genome sequence of the cluster root forming white lupin.</title>
        <authorList>
            <person name="Hufnagel B."/>
            <person name="Marques A."/>
            <person name="Soriano A."/>
            <person name="Marques L."/>
            <person name="Divol F."/>
            <person name="Doumas P."/>
            <person name="Sallet E."/>
            <person name="Mancinotti D."/>
            <person name="Carrere S."/>
            <person name="Marande W."/>
            <person name="Arribat S."/>
            <person name="Keller J."/>
            <person name="Huneau C."/>
            <person name="Blein T."/>
            <person name="Aime D."/>
            <person name="Laguerre M."/>
            <person name="Taylor J."/>
            <person name="Schubert V."/>
            <person name="Nelson M."/>
            <person name="Geu-Flores F."/>
            <person name="Crespi M."/>
            <person name="Gallardo-Guerrero K."/>
            <person name="Delaux P.-M."/>
            <person name="Salse J."/>
            <person name="Berges H."/>
            <person name="Guyot R."/>
            <person name="Gouzy J."/>
            <person name="Peret B."/>
        </authorList>
    </citation>
    <scope>NUCLEOTIDE SEQUENCE [LARGE SCALE GENOMIC DNA]</scope>
    <source>
        <strain evidence="9">cv. Amiga</strain>
    </source>
</reference>
<organism evidence="8 9">
    <name type="scientific">Lupinus albus</name>
    <name type="common">White lupine</name>
    <name type="synonym">Lupinus termis</name>
    <dbReference type="NCBI Taxonomy" id="3870"/>
    <lineage>
        <taxon>Eukaryota</taxon>
        <taxon>Viridiplantae</taxon>
        <taxon>Streptophyta</taxon>
        <taxon>Embryophyta</taxon>
        <taxon>Tracheophyta</taxon>
        <taxon>Spermatophyta</taxon>
        <taxon>Magnoliopsida</taxon>
        <taxon>eudicotyledons</taxon>
        <taxon>Gunneridae</taxon>
        <taxon>Pentapetalae</taxon>
        <taxon>rosids</taxon>
        <taxon>fabids</taxon>
        <taxon>Fabales</taxon>
        <taxon>Fabaceae</taxon>
        <taxon>Papilionoideae</taxon>
        <taxon>50 kb inversion clade</taxon>
        <taxon>genistoids sensu lato</taxon>
        <taxon>core genistoids</taxon>
        <taxon>Genisteae</taxon>
        <taxon>Lupinus</taxon>
    </lineage>
</organism>
<dbReference type="GO" id="GO:0098542">
    <property type="term" value="P:defense response to other organism"/>
    <property type="evidence" value="ECO:0007669"/>
    <property type="project" value="InterPro"/>
</dbReference>
<feature type="domain" description="Late embryogenesis abundant protein LEA-2 subgroup" evidence="7">
    <location>
        <begin position="111"/>
        <end position="209"/>
    </location>
</feature>
<evidence type="ECO:0000256" key="6">
    <source>
        <dbReference type="SAM" id="Phobius"/>
    </source>
</evidence>
<evidence type="ECO:0000256" key="5">
    <source>
        <dbReference type="SAM" id="MobiDB-lite"/>
    </source>
</evidence>
<dbReference type="GO" id="GO:0009506">
    <property type="term" value="C:plasmodesma"/>
    <property type="evidence" value="ECO:0007669"/>
    <property type="project" value="TreeGrafter"/>
</dbReference>
<gene>
    <name evidence="8" type="ORF">Lalb_Chr15g0076561</name>
</gene>
<protein>
    <submittedName>
        <fullName evidence="8">Putative Late embryogenesis abundant protein, LEA-14</fullName>
    </submittedName>
</protein>
<keyword evidence="2 6" id="KW-0812">Transmembrane</keyword>
<dbReference type="InterPro" id="IPR004864">
    <property type="entry name" value="LEA_2"/>
</dbReference>
<dbReference type="InterPro" id="IPR044839">
    <property type="entry name" value="NDR1-like"/>
</dbReference>
<evidence type="ECO:0000256" key="3">
    <source>
        <dbReference type="ARBA" id="ARBA00022989"/>
    </source>
</evidence>
<evidence type="ECO:0000256" key="4">
    <source>
        <dbReference type="ARBA" id="ARBA00023136"/>
    </source>
</evidence>